<feature type="transmembrane region" description="Helical" evidence="1">
    <location>
        <begin position="68"/>
        <end position="86"/>
    </location>
</feature>
<accession>A0A934I2H7</accession>
<keyword evidence="1" id="KW-1133">Transmembrane helix</keyword>
<feature type="transmembrane region" description="Helical" evidence="1">
    <location>
        <begin position="92"/>
        <end position="110"/>
    </location>
</feature>
<name>A0A934I2H7_9CLOT</name>
<comment type="caution">
    <text evidence="2">The sequence shown here is derived from an EMBL/GenBank/DDBJ whole genome shotgun (WGS) entry which is preliminary data.</text>
</comment>
<protein>
    <submittedName>
        <fullName evidence="2">Uncharacterized protein</fullName>
    </submittedName>
</protein>
<keyword evidence="1" id="KW-0812">Transmembrane</keyword>
<dbReference type="AlphaFoldDB" id="A0A934I2H7"/>
<keyword evidence="3" id="KW-1185">Reference proteome</keyword>
<dbReference type="RefSeq" id="WP_211144963.1">
    <property type="nucleotide sequence ID" value="NZ_JAEEGB010000048.1"/>
</dbReference>
<dbReference type="EMBL" id="JAEEGB010000048">
    <property type="protein sequence ID" value="MBI6875619.1"/>
    <property type="molecule type" value="Genomic_DNA"/>
</dbReference>
<organism evidence="2 3">
    <name type="scientific">Clostridium aciditolerans</name>
    <dbReference type="NCBI Taxonomy" id="339861"/>
    <lineage>
        <taxon>Bacteria</taxon>
        <taxon>Bacillati</taxon>
        <taxon>Bacillota</taxon>
        <taxon>Clostridia</taxon>
        <taxon>Eubacteriales</taxon>
        <taxon>Clostridiaceae</taxon>
        <taxon>Clostridium</taxon>
    </lineage>
</organism>
<dbReference type="Proteomes" id="UP000622687">
    <property type="component" value="Unassembled WGS sequence"/>
</dbReference>
<proteinExistence type="predicted"/>
<gene>
    <name evidence="2" type="ORF">I6U51_23380</name>
</gene>
<keyword evidence="1" id="KW-0472">Membrane</keyword>
<evidence type="ECO:0000313" key="3">
    <source>
        <dbReference type="Proteomes" id="UP000622687"/>
    </source>
</evidence>
<evidence type="ECO:0000256" key="1">
    <source>
        <dbReference type="SAM" id="Phobius"/>
    </source>
</evidence>
<evidence type="ECO:0000313" key="2">
    <source>
        <dbReference type="EMBL" id="MBI6875619.1"/>
    </source>
</evidence>
<reference evidence="2" key="1">
    <citation type="submission" date="2020-12" db="EMBL/GenBank/DDBJ databases">
        <title>Clostridium thailandense sp. nov., a novel acetogenic bacterium isolated from peat land soil in Thailand.</title>
        <authorList>
            <person name="Chaikitkaew S."/>
            <person name="Birkeland N.K."/>
        </authorList>
    </citation>
    <scope>NUCLEOTIDE SEQUENCE</scope>
    <source>
        <strain evidence="2">DSM 17425</strain>
    </source>
</reference>
<sequence length="143" mass="16790">MIWDDGSQIIYRQATKDLKITLPKNGKLSDIKLGIVKELRKKSNKELLDEKSELEVEILRTELYNIDTFMSIRFAFYAIVIALILVIKEININNYIGLIFSIMAFMLITFRCTSDNQKNRLLYYKFKLKCIEELLNINIKSKS</sequence>